<feature type="transmembrane region" description="Helical" evidence="2">
    <location>
        <begin position="177"/>
        <end position="201"/>
    </location>
</feature>
<feature type="transmembrane region" description="Helical" evidence="2">
    <location>
        <begin position="78"/>
        <end position="98"/>
    </location>
</feature>
<dbReference type="RefSeq" id="WP_051162034.1">
    <property type="nucleotide sequence ID" value="NZ_JACHIT010000001.1"/>
</dbReference>
<dbReference type="Proteomes" id="UP000540412">
    <property type="component" value="Unassembled WGS sequence"/>
</dbReference>
<feature type="transmembrane region" description="Helical" evidence="2">
    <location>
        <begin position="140"/>
        <end position="157"/>
    </location>
</feature>
<evidence type="ECO:0000256" key="1">
    <source>
        <dbReference type="SAM" id="MobiDB-lite"/>
    </source>
</evidence>
<evidence type="ECO:0000313" key="4">
    <source>
        <dbReference type="Proteomes" id="UP000540412"/>
    </source>
</evidence>
<protein>
    <recommendedName>
        <fullName evidence="5">FAR-17a/AIG1-like protein</fullName>
    </recommendedName>
</protein>
<organism evidence="3 4">
    <name type="scientific">Nocardia transvalensis</name>
    <dbReference type="NCBI Taxonomy" id="37333"/>
    <lineage>
        <taxon>Bacteria</taxon>
        <taxon>Bacillati</taxon>
        <taxon>Actinomycetota</taxon>
        <taxon>Actinomycetes</taxon>
        <taxon>Mycobacteriales</taxon>
        <taxon>Nocardiaceae</taxon>
        <taxon>Nocardia</taxon>
    </lineage>
</organism>
<dbReference type="EMBL" id="JACHIT010000001">
    <property type="protein sequence ID" value="MBB5911323.1"/>
    <property type="molecule type" value="Genomic_DNA"/>
</dbReference>
<sequence>MTAGAGTPLWIRVLRIGFGVLGLVALVWIPARNIGEAGFSLGNYLSYFTIESNILGVVVLLAGGLLDPGSRRWQVVRGASALYLLITGVVYAVLLAHIDVMLSDKWINDVLHRVLPIVLIADWLLMPARLTVSARLIGGWLAYPAVYGVYSLIRGAIVDWYPYPFLDPRGQGYPSLLIGLVLLAAVFALLAVAVAGLGVLFSRHRAPEPAEPQAAPPAARDGRPTHG</sequence>
<keyword evidence="4" id="KW-1185">Reference proteome</keyword>
<dbReference type="NCBIfam" id="NF038065">
    <property type="entry name" value="Pr6Pr"/>
    <property type="match status" value="1"/>
</dbReference>
<keyword evidence="2" id="KW-1133">Transmembrane helix</keyword>
<feature type="transmembrane region" description="Helical" evidence="2">
    <location>
        <begin position="44"/>
        <end position="66"/>
    </location>
</feature>
<comment type="caution">
    <text evidence="3">The sequence shown here is derived from an EMBL/GenBank/DDBJ whole genome shotgun (WGS) entry which is preliminary data.</text>
</comment>
<evidence type="ECO:0000256" key="2">
    <source>
        <dbReference type="SAM" id="Phobius"/>
    </source>
</evidence>
<feature type="region of interest" description="Disordered" evidence="1">
    <location>
        <begin position="208"/>
        <end position="227"/>
    </location>
</feature>
<gene>
    <name evidence="3" type="ORF">BJY24_000190</name>
</gene>
<feature type="transmembrane region" description="Helical" evidence="2">
    <location>
        <begin position="9"/>
        <end position="29"/>
    </location>
</feature>
<evidence type="ECO:0000313" key="3">
    <source>
        <dbReference type="EMBL" id="MBB5911323.1"/>
    </source>
</evidence>
<keyword evidence="2" id="KW-0472">Membrane</keyword>
<accession>A0A7W9P8U5</accession>
<dbReference type="InterPro" id="IPR049713">
    <property type="entry name" value="Pr6Pr-like"/>
</dbReference>
<evidence type="ECO:0008006" key="5">
    <source>
        <dbReference type="Google" id="ProtNLM"/>
    </source>
</evidence>
<proteinExistence type="predicted"/>
<dbReference type="AlphaFoldDB" id="A0A7W9P8U5"/>
<reference evidence="3 4" key="1">
    <citation type="submission" date="2020-08" db="EMBL/GenBank/DDBJ databases">
        <title>Sequencing the genomes of 1000 actinobacteria strains.</title>
        <authorList>
            <person name="Klenk H.-P."/>
        </authorList>
    </citation>
    <scope>NUCLEOTIDE SEQUENCE [LARGE SCALE GENOMIC DNA]</scope>
    <source>
        <strain evidence="3 4">DSM 43582</strain>
    </source>
</reference>
<name>A0A7W9P8U5_9NOCA</name>
<feature type="transmembrane region" description="Helical" evidence="2">
    <location>
        <begin position="110"/>
        <end position="128"/>
    </location>
</feature>
<keyword evidence="2" id="KW-0812">Transmembrane</keyword>